<evidence type="ECO:0000256" key="7">
    <source>
        <dbReference type="SAM" id="SignalP"/>
    </source>
</evidence>
<dbReference type="Gene3D" id="2.115.10.20">
    <property type="entry name" value="Glycosyl hydrolase domain, family 43"/>
    <property type="match status" value="1"/>
</dbReference>
<dbReference type="PANTHER" id="PTHR43817">
    <property type="entry name" value="GLYCOSYL HYDROLASE"/>
    <property type="match status" value="1"/>
</dbReference>
<dbReference type="PANTHER" id="PTHR43817:SF1">
    <property type="entry name" value="HYDROLASE, FAMILY 43, PUTATIVE (AFU_ORTHOLOGUE AFUA_3G01660)-RELATED"/>
    <property type="match status" value="1"/>
</dbReference>
<feature type="site" description="Important for catalytic activity, responsible for pKa modulation of the active site Glu and correct orientation of both the proton donor and substrate" evidence="5">
    <location>
        <position position="155"/>
    </location>
</feature>
<comment type="similarity">
    <text evidence="1 6">Belongs to the glycosyl hydrolase 43 family.</text>
</comment>
<keyword evidence="4 6" id="KW-0326">Glycosidase</keyword>
<protein>
    <submittedName>
        <fullName evidence="8">Extracellular exo-alpha-(1-&gt;5)-L-arabinofuranosidase</fullName>
    </submittedName>
</protein>
<evidence type="ECO:0000256" key="2">
    <source>
        <dbReference type="ARBA" id="ARBA00022729"/>
    </source>
</evidence>
<sequence>MWSETKFAILVVVVLVSVCGAKDIGGRNTTALFQNPIWDTRWPDPYCYLHTDGYYYMPRSENGREILLVRSRILHNWREAESVTVYVAPPGLENLWAPEIFYIGGNWYMYFALDNGDNANHRMYVVRALNADNPMGAWSAERRMSMPGDDFWAIDGTVLEYGNGRLYFIWSGWPTIDAGFPQNLYIAPMSDPETISGPRVLINWPSYPWQQHGASLLEGPQILVNAGRTFVVYSASGSWTADYQLGFMGIDNMADPLISTNWWRYDQPVFWRNDAEGVYGVGHASFTRSIDGTEPWIVYHAMADPDAGWDGRTARVQKFGWNPDNSPAFPRPSGFEALLETPSGE</sequence>
<evidence type="ECO:0000256" key="5">
    <source>
        <dbReference type="PIRSR" id="PIRSR606710-2"/>
    </source>
</evidence>
<evidence type="ECO:0000256" key="4">
    <source>
        <dbReference type="ARBA" id="ARBA00023295"/>
    </source>
</evidence>
<dbReference type="GO" id="GO:0005975">
    <property type="term" value="P:carbohydrate metabolic process"/>
    <property type="evidence" value="ECO:0007669"/>
    <property type="project" value="InterPro"/>
</dbReference>
<gene>
    <name evidence="8" type="ORF">Fcan01_06351</name>
</gene>
<dbReference type="AlphaFoldDB" id="A0A226EPQ4"/>
<evidence type="ECO:0000256" key="1">
    <source>
        <dbReference type="ARBA" id="ARBA00009865"/>
    </source>
</evidence>
<accession>A0A226EPQ4</accession>
<dbReference type="SUPFAM" id="SSF75005">
    <property type="entry name" value="Arabinanase/levansucrase/invertase"/>
    <property type="match status" value="1"/>
</dbReference>
<feature type="signal peptide" evidence="7">
    <location>
        <begin position="1"/>
        <end position="21"/>
    </location>
</feature>
<dbReference type="Proteomes" id="UP000198287">
    <property type="component" value="Unassembled WGS sequence"/>
</dbReference>
<keyword evidence="2 7" id="KW-0732">Signal</keyword>
<proteinExistence type="inferred from homology"/>
<organism evidence="8 9">
    <name type="scientific">Folsomia candida</name>
    <name type="common">Springtail</name>
    <dbReference type="NCBI Taxonomy" id="158441"/>
    <lineage>
        <taxon>Eukaryota</taxon>
        <taxon>Metazoa</taxon>
        <taxon>Ecdysozoa</taxon>
        <taxon>Arthropoda</taxon>
        <taxon>Hexapoda</taxon>
        <taxon>Collembola</taxon>
        <taxon>Entomobryomorpha</taxon>
        <taxon>Isotomoidea</taxon>
        <taxon>Isotomidae</taxon>
        <taxon>Proisotominae</taxon>
        <taxon>Folsomia</taxon>
    </lineage>
</organism>
<dbReference type="OMA" id="IDIWAPE"/>
<name>A0A226EPQ4_FOLCA</name>
<dbReference type="EMBL" id="LNIX01000002">
    <property type="protein sequence ID" value="OXA59178.1"/>
    <property type="molecule type" value="Genomic_DNA"/>
</dbReference>
<comment type="caution">
    <text evidence="8">The sequence shown here is derived from an EMBL/GenBank/DDBJ whole genome shotgun (WGS) entry which is preliminary data.</text>
</comment>
<dbReference type="Pfam" id="PF04616">
    <property type="entry name" value="Glyco_hydro_43"/>
    <property type="match status" value="1"/>
</dbReference>
<dbReference type="GO" id="GO:0004553">
    <property type="term" value="F:hydrolase activity, hydrolyzing O-glycosyl compounds"/>
    <property type="evidence" value="ECO:0007669"/>
    <property type="project" value="InterPro"/>
</dbReference>
<evidence type="ECO:0000313" key="9">
    <source>
        <dbReference type="Proteomes" id="UP000198287"/>
    </source>
</evidence>
<keyword evidence="3 6" id="KW-0378">Hydrolase</keyword>
<evidence type="ECO:0000256" key="6">
    <source>
        <dbReference type="RuleBase" id="RU361187"/>
    </source>
</evidence>
<feature type="chain" id="PRO_5012126917" evidence="7">
    <location>
        <begin position="22"/>
        <end position="345"/>
    </location>
</feature>
<dbReference type="InterPro" id="IPR006710">
    <property type="entry name" value="Glyco_hydro_43"/>
</dbReference>
<reference evidence="8 9" key="1">
    <citation type="submission" date="2015-12" db="EMBL/GenBank/DDBJ databases">
        <title>The genome of Folsomia candida.</title>
        <authorList>
            <person name="Faddeeva A."/>
            <person name="Derks M.F."/>
            <person name="Anvar Y."/>
            <person name="Smit S."/>
            <person name="Van Straalen N."/>
            <person name="Roelofs D."/>
        </authorList>
    </citation>
    <scope>NUCLEOTIDE SEQUENCE [LARGE SCALE GENOMIC DNA]</scope>
    <source>
        <strain evidence="8 9">VU population</strain>
        <tissue evidence="8">Whole body</tissue>
    </source>
</reference>
<dbReference type="OrthoDB" id="272289at2759"/>
<keyword evidence="9" id="KW-1185">Reference proteome</keyword>
<evidence type="ECO:0000256" key="3">
    <source>
        <dbReference type="ARBA" id="ARBA00022801"/>
    </source>
</evidence>
<dbReference type="CDD" id="cd18820">
    <property type="entry name" value="GH43_LbAraf43-like"/>
    <property type="match status" value="1"/>
</dbReference>
<dbReference type="InterPro" id="IPR023296">
    <property type="entry name" value="Glyco_hydro_beta-prop_sf"/>
</dbReference>
<dbReference type="STRING" id="158441.A0A226EPQ4"/>
<evidence type="ECO:0000313" key="8">
    <source>
        <dbReference type="EMBL" id="OXA59178.1"/>
    </source>
</evidence>